<organism evidence="2 3">
    <name type="scientific">Microlunatus phosphovorus (strain ATCC 700054 / DSM 10555 / JCM 9379 / NBRC 101784 / NCIMB 13414 / VKM Ac-1990 / NM-1)</name>
    <dbReference type="NCBI Taxonomy" id="1032480"/>
    <lineage>
        <taxon>Bacteria</taxon>
        <taxon>Bacillati</taxon>
        <taxon>Actinomycetota</taxon>
        <taxon>Actinomycetes</taxon>
        <taxon>Propionibacteriales</taxon>
        <taxon>Propionibacteriaceae</taxon>
        <taxon>Microlunatus</taxon>
    </lineage>
</organism>
<reference evidence="2 3" key="1">
    <citation type="submission" date="2011-05" db="EMBL/GenBank/DDBJ databases">
        <title>Whole genome sequence of Microlunatus phosphovorus NM-1.</title>
        <authorList>
            <person name="Hosoyama A."/>
            <person name="Sasaki K."/>
            <person name="Harada T."/>
            <person name="Igarashi R."/>
            <person name="Kawakoshi A."/>
            <person name="Sasagawa M."/>
            <person name="Fukada J."/>
            <person name="Nakamura S."/>
            <person name="Katano Y."/>
            <person name="Hanada S."/>
            <person name="Kamagata Y."/>
            <person name="Nakamura N."/>
            <person name="Yamazaki S."/>
            <person name="Fujita N."/>
        </authorList>
    </citation>
    <scope>NUCLEOTIDE SEQUENCE [LARGE SCALE GENOMIC DNA]</scope>
    <source>
        <strain evidence="3">ATCC 700054 / DSM 10555 / JCM 9379 / NBRC 101784 / NCIMB 13414 / VKM Ac-1990 / NM-1</strain>
    </source>
</reference>
<protein>
    <submittedName>
        <fullName evidence="2">Uncharacterized protein</fullName>
    </submittedName>
</protein>
<name>F5XF52_MICPN</name>
<evidence type="ECO:0000313" key="2">
    <source>
        <dbReference type="EMBL" id="BAK37790.1"/>
    </source>
</evidence>
<dbReference type="Proteomes" id="UP000007947">
    <property type="component" value="Chromosome"/>
</dbReference>
<feature type="region of interest" description="Disordered" evidence="1">
    <location>
        <begin position="1"/>
        <end position="27"/>
    </location>
</feature>
<dbReference type="STRING" id="1032480.MLP_47760"/>
<dbReference type="AlphaFoldDB" id="F5XF52"/>
<evidence type="ECO:0000256" key="1">
    <source>
        <dbReference type="SAM" id="MobiDB-lite"/>
    </source>
</evidence>
<accession>F5XF52</accession>
<proteinExistence type="predicted"/>
<sequence>MSNGGRREQVPGCVAGKAEEESDSGFYPRRRQRSLARAWVPRSRSAFDTALLDSIA</sequence>
<dbReference type="EMBL" id="AP012204">
    <property type="protein sequence ID" value="BAK37790.1"/>
    <property type="molecule type" value="Genomic_DNA"/>
</dbReference>
<gene>
    <name evidence="2" type="ordered locus">MLP_47760</name>
</gene>
<evidence type="ECO:0000313" key="3">
    <source>
        <dbReference type="Proteomes" id="UP000007947"/>
    </source>
</evidence>
<dbReference type="HOGENOM" id="CLU_3009276_0_0_11"/>
<dbReference type="KEGG" id="mph:MLP_47760"/>
<keyword evidence="3" id="KW-1185">Reference proteome</keyword>